<dbReference type="EMBL" id="BARW01015623">
    <property type="protein sequence ID" value="GAI96939.1"/>
    <property type="molecule type" value="Genomic_DNA"/>
</dbReference>
<dbReference type="SUPFAM" id="SSF52343">
    <property type="entry name" value="Ferredoxin reductase-like, C-terminal NADP-linked domain"/>
    <property type="match status" value="1"/>
</dbReference>
<dbReference type="InterPro" id="IPR037117">
    <property type="entry name" value="Dihydroorotate_DH_ele_sf"/>
</dbReference>
<feature type="domain" description="Dihydroorotate dehydrogenase electron transfer subunit iron-sulphur cluster binding" evidence="1">
    <location>
        <begin position="28"/>
        <end position="64"/>
    </location>
</feature>
<reference evidence="2" key="1">
    <citation type="journal article" date="2014" name="Front. Microbiol.">
        <title>High frequency of phylogenetically diverse reductive dehalogenase-homologous genes in deep subseafloor sedimentary metagenomes.</title>
        <authorList>
            <person name="Kawai M."/>
            <person name="Futagami T."/>
            <person name="Toyoda A."/>
            <person name="Takaki Y."/>
            <person name="Nishi S."/>
            <person name="Hori S."/>
            <person name="Arai W."/>
            <person name="Tsubouchi T."/>
            <person name="Morono Y."/>
            <person name="Uchiyama I."/>
            <person name="Ito T."/>
            <person name="Fujiyama A."/>
            <person name="Inagaki F."/>
            <person name="Takami H."/>
        </authorList>
    </citation>
    <scope>NUCLEOTIDE SEQUENCE</scope>
    <source>
        <strain evidence="2">Expedition CK06-06</strain>
    </source>
</reference>
<dbReference type="Gene3D" id="2.10.240.10">
    <property type="entry name" value="Dihydroorotate dehydrogenase, electron transfer subunit"/>
    <property type="match status" value="1"/>
</dbReference>
<comment type="caution">
    <text evidence="2">The sequence shown here is derived from an EMBL/GenBank/DDBJ whole genome shotgun (WGS) entry which is preliminary data.</text>
</comment>
<accession>X1UX34</accession>
<dbReference type="PANTHER" id="PTHR43513:SF3">
    <property type="entry name" value="DIHYDROOROTATE DEHYDROGENASE B (NAD(+)), ELECTRON TRANSFER SUBUNIT-RELATED"/>
    <property type="match status" value="1"/>
</dbReference>
<name>X1UX34_9ZZZZ</name>
<dbReference type="PANTHER" id="PTHR43513">
    <property type="entry name" value="DIHYDROOROTATE DEHYDROGENASE B (NAD(+)), ELECTRON TRANSFER SUBUNIT"/>
    <property type="match status" value="1"/>
</dbReference>
<evidence type="ECO:0000313" key="2">
    <source>
        <dbReference type="EMBL" id="GAI96939.1"/>
    </source>
</evidence>
<dbReference type="AlphaFoldDB" id="X1UX34"/>
<evidence type="ECO:0000259" key="1">
    <source>
        <dbReference type="Pfam" id="PF10418"/>
    </source>
</evidence>
<dbReference type="Pfam" id="PF10418">
    <property type="entry name" value="DHODB_Fe-S_bind"/>
    <property type="match status" value="1"/>
</dbReference>
<protein>
    <recommendedName>
        <fullName evidence="1">Dihydroorotate dehydrogenase electron transfer subunit iron-sulphur cluster binding domain-containing protein</fullName>
    </recommendedName>
</protein>
<dbReference type="InterPro" id="IPR039261">
    <property type="entry name" value="FNR_nucleotide-bd"/>
</dbReference>
<dbReference type="InterPro" id="IPR019480">
    <property type="entry name" value="Dihydroorotate_DH_Fe-S-bd"/>
</dbReference>
<sequence length="73" mass="8095">CGPIPMYRAMATQDQQLLEAKSVQVSLEVRMGCGLGICYGCSLRTKRGLKQVCRDGPVFELDDILWDDPAFNS</sequence>
<feature type="non-terminal residue" evidence="2">
    <location>
        <position position="1"/>
    </location>
</feature>
<gene>
    <name evidence="2" type="ORF">S12H4_27374</name>
</gene>
<dbReference type="InterPro" id="IPR050353">
    <property type="entry name" value="PyrK_electron_transfer"/>
</dbReference>
<organism evidence="2">
    <name type="scientific">marine sediment metagenome</name>
    <dbReference type="NCBI Taxonomy" id="412755"/>
    <lineage>
        <taxon>unclassified sequences</taxon>
        <taxon>metagenomes</taxon>
        <taxon>ecological metagenomes</taxon>
    </lineage>
</organism>
<proteinExistence type="predicted"/>